<dbReference type="GO" id="GO:0000398">
    <property type="term" value="P:mRNA splicing, via spliceosome"/>
    <property type="evidence" value="ECO:0007669"/>
    <property type="project" value="InterPro"/>
</dbReference>
<proteinExistence type="predicted"/>
<gene>
    <name evidence="2" type="ORF">ALMOND_2B020469</name>
</gene>
<dbReference type="AlphaFoldDB" id="A0A5E4F9I9"/>
<dbReference type="Proteomes" id="UP000327085">
    <property type="component" value="Chromosome 1"/>
</dbReference>
<dbReference type="GO" id="GO:0071006">
    <property type="term" value="C:U2-type catalytic step 1 spliceosome"/>
    <property type="evidence" value="ECO:0007669"/>
    <property type="project" value="TreeGrafter"/>
</dbReference>
<accession>A0A5E4F9I9</accession>
<organism evidence="2 3">
    <name type="scientific">Prunus dulcis</name>
    <name type="common">Almond</name>
    <name type="synonym">Amygdalus dulcis</name>
    <dbReference type="NCBI Taxonomy" id="3755"/>
    <lineage>
        <taxon>Eukaryota</taxon>
        <taxon>Viridiplantae</taxon>
        <taxon>Streptophyta</taxon>
        <taxon>Embryophyta</taxon>
        <taxon>Tracheophyta</taxon>
        <taxon>Spermatophyta</taxon>
        <taxon>Magnoliopsida</taxon>
        <taxon>eudicotyledons</taxon>
        <taxon>Gunneridae</taxon>
        <taxon>Pentapetalae</taxon>
        <taxon>rosids</taxon>
        <taxon>fabids</taxon>
        <taxon>Rosales</taxon>
        <taxon>Rosaceae</taxon>
        <taxon>Amygdaloideae</taxon>
        <taxon>Amygdaleae</taxon>
        <taxon>Prunus</taxon>
    </lineage>
</organism>
<sequence length="110" mass="12679">MAEHKVQNKYHARDLDPSKLPKGRKPKNQQKKVCMMLPMSICCNTCGNYISEGTKFNSRKEDAAGENYFGEQILRFYFKCTKCSVELVMKTDLQNSDYVVEAGARRNFEP</sequence>
<dbReference type="Gramene" id="VVA24130">
    <property type="protein sequence ID" value="VVA24130"/>
    <property type="gene ID" value="Prudul26B020469"/>
</dbReference>
<dbReference type="OMA" id="REMNNDA"/>
<feature type="compositionally biased region" description="Basic and acidic residues" evidence="1">
    <location>
        <begin position="1"/>
        <end position="19"/>
    </location>
</feature>
<reference evidence="3" key="1">
    <citation type="journal article" date="2020" name="Plant J.">
        <title>Transposons played a major role in the diversification between the closely related almond and peach genomes: results from the almond genome sequence.</title>
        <authorList>
            <person name="Alioto T."/>
            <person name="Alexiou K.G."/>
            <person name="Bardil A."/>
            <person name="Barteri F."/>
            <person name="Castanera R."/>
            <person name="Cruz F."/>
            <person name="Dhingra A."/>
            <person name="Duval H."/>
            <person name="Fernandez I Marti A."/>
            <person name="Frias L."/>
            <person name="Galan B."/>
            <person name="Garcia J.L."/>
            <person name="Howad W."/>
            <person name="Gomez-Garrido J."/>
            <person name="Gut M."/>
            <person name="Julca I."/>
            <person name="Morata J."/>
            <person name="Puigdomenech P."/>
            <person name="Ribeca P."/>
            <person name="Rubio Cabetas M.J."/>
            <person name="Vlasova A."/>
            <person name="Wirthensohn M."/>
            <person name="Garcia-Mas J."/>
            <person name="Gabaldon T."/>
            <person name="Casacuberta J.M."/>
            <person name="Arus P."/>
        </authorList>
    </citation>
    <scope>NUCLEOTIDE SEQUENCE [LARGE SCALE GENOMIC DNA]</scope>
    <source>
        <strain evidence="3">cv. Texas</strain>
    </source>
</reference>
<evidence type="ECO:0000313" key="3">
    <source>
        <dbReference type="Proteomes" id="UP000327085"/>
    </source>
</evidence>
<protein>
    <submittedName>
        <fullName evidence="2">PREDICTED: coiled-coil</fullName>
    </submittedName>
</protein>
<feature type="region of interest" description="Disordered" evidence="1">
    <location>
        <begin position="1"/>
        <end position="29"/>
    </location>
</feature>
<evidence type="ECO:0000256" key="1">
    <source>
        <dbReference type="SAM" id="MobiDB-lite"/>
    </source>
</evidence>
<name>A0A5E4F9I9_PRUDU</name>
<evidence type="ECO:0000313" key="2">
    <source>
        <dbReference type="EMBL" id="VVA24130.1"/>
    </source>
</evidence>
<dbReference type="Pfam" id="PF04502">
    <property type="entry name" value="Saf4_Yju2"/>
    <property type="match status" value="1"/>
</dbReference>
<dbReference type="InterPro" id="IPR007590">
    <property type="entry name" value="Saf4/Yju2"/>
</dbReference>
<dbReference type="PANTHER" id="PTHR12111">
    <property type="entry name" value="SPLICING FACTOR YJU2"/>
    <property type="match status" value="1"/>
</dbReference>
<dbReference type="EMBL" id="CABIKO010000079">
    <property type="protein sequence ID" value="VVA24130.1"/>
    <property type="molecule type" value="Genomic_DNA"/>
</dbReference>
<dbReference type="InParanoid" id="A0A5E4F9I9"/>
<dbReference type="PANTHER" id="PTHR12111:SF1">
    <property type="entry name" value="SPLICING FACTOR YJU2"/>
    <property type="match status" value="1"/>
</dbReference>